<name>B9TQM9_RICCO</name>
<sequence>RFLATSGDSLWLAEIAALLRQHLGEAAGKVSTRVLPNWFMRLSALFSPPVRGLLPLLGLNLNASN</sequence>
<keyword evidence="2" id="KW-1185">Reference proteome</keyword>
<protein>
    <submittedName>
        <fullName evidence="1">Uncharacterized protein</fullName>
    </submittedName>
</protein>
<proteinExistence type="predicted"/>
<gene>
    <name evidence="1" type="ORF">RCOM_1990800</name>
</gene>
<dbReference type="Proteomes" id="UP000008311">
    <property type="component" value="Unassembled WGS sequence"/>
</dbReference>
<dbReference type="InParanoid" id="B9TQM9"/>
<evidence type="ECO:0000313" key="2">
    <source>
        <dbReference type="Proteomes" id="UP000008311"/>
    </source>
</evidence>
<dbReference type="AlphaFoldDB" id="B9TQM9"/>
<evidence type="ECO:0000313" key="1">
    <source>
        <dbReference type="EMBL" id="EEF21835.1"/>
    </source>
</evidence>
<feature type="non-terminal residue" evidence="1">
    <location>
        <position position="1"/>
    </location>
</feature>
<reference evidence="2" key="1">
    <citation type="journal article" date="2010" name="Nat. Biotechnol.">
        <title>Draft genome sequence of the oilseed species Ricinus communis.</title>
        <authorList>
            <person name="Chan A.P."/>
            <person name="Crabtree J."/>
            <person name="Zhao Q."/>
            <person name="Lorenzi H."/>
            <person name="Orvis J."/>
            <person name="Puiu D."/>
            <person name="Melake-Berhan A."/>
            <person name="Jones K.M."/>
            <person name="Redman J."/>
            <person name="Chen G."/>
            <person name="Cahoon E.B."/>
            <person name="Gedil M."/>
            <person name="Stanke M."/>
            <person name="Haas B.J."/>
            <person name="Wortman J.R."/>
            <person name="Fraser-Liggett C.M."/>
            <person name="Ravel J."/>
            <person name="Rabinowicz P.D."/>
        </authorList>
    </citation>
    <scope>NUCLEOTIDE SEQUENCE [LARGE SCALE GENOMIC DNA]</scope>
    <source>
        <strain evidence="2">cv. Hale</strain>
    </source>
</reference>
<feature type="non-terminal residue" evidence="1">
    <location>
        <position position="65"/>
    </location>
</feature>
<accession>B9TQM9</accession>
<organism evidence="1 2">
    <name type="scientific">Ricinus communis</name>
    <name type="common">Castor bean</name>
    <dbReference type="NCBI Taxonomy" id="3988"/>
    <lineage>
        <taxon>Eukaryota</taxon>
        <taxon>Viridiplantae</taxon>
        <taxon>Streptophyta</taxon>
        <taxon>Embryophyta</taxon>
        <taxon>Tracheophyta</taxon>
        <taxon>Spermatophyta</taxon>
        <taxon>Magnoliopsida</taxon>
        <taxon>eudicotyledons</taxon>
        <taxon>Gunneridae</taxon>
        <taxon>Pentapetalae</taxon>
        <taxon>rosids</taxon>
        <taxon>fabids</taxon>
        <taxon>Malpighiales</taxon>
        <taxon>Euphorbiaceae</taxon>
        <taxon>Acalyphoideae</taxon>
        <taxon>Acalypheae</taxon>
        <taxon>Ricinus</taxon>
    </lineage>
</organism>
<dbReference type="EMBL" id="EQ999075">
    <property type="protein sequence ID" value="EEF21835.1"/>
    <property type="molecule type" value="Genomic_DNA"/>
</dbReference>